<dbReference type="OrthoDB" id="975117at2"/>
<proteinExistence type="predicted"/>
<name>A0A2S9JD52_9SPHI</name>
<dbReference type="RefSeq" id="WP_105727827.1">
    <property type="nucleotide sequence ID" value="NZ_PVBS01000006.1"/>
</dbReference>
<comment type="caution">
    <text evidence="1">The sequence shown here is derived from an EMBL/GenBank/DDBJ whole genome shotgun (WGS) entry which is preliminary data.</text>
</comment>
<evidence type="ECO:0000313" key="1">
    <source>
        <dbReference type="EMBL" id="PRD50806.1"/>
    </source>
</evidence>
<dbReference type="EMBL" id="PVBS01000006">
    <property type="protein sequence ID" value="PRD50806.1"/>
    <property type="molecule type" value="Genomic_DNA"/>
</dbReference>
<dbReference type="Proteomes" id="UP000238642">
    <property type="component" value="Unassembled WGS sequence"/>
</dbReference>
<sequence length="375" mass="42688">MMKSLLTILLAVFCLIGCRDEAVSPEIEDLIGEYREDDAIRLEVSSRFIELDPLKRRDQALLVTWEPLTDIEQQYSVKYLFKIYLTENGFPTSVVSEVLPEGMNYKVFTHQELENLIRRVWGRQDNQDVSVSIRVIAQIISEEKFIKPLYATQEFVVRPFNLEPAPMFMYGDVFGTGGISNMIALEEYSAGEIYIWRGKLLQGTFKIAQKLGEEYPAYVKGEGDHMELIEAPNADTKGFTIPHDGNYRILVDRLNEKISMEEVPHLELYFGGSATPTAFNQPPKPLVWDVYKPHIGTITTDLSAGECKFSTELNFSGGTLQLRPRKPDASIVSDIDIIASNNNPDWKWRVQANQAGTYRITLDVKSMKVQFLKLN</sequence>
<evidence type="ECO:0000313" key="2">
    <source>
        <dbReference type="Proteomes" id="UP000238642"/>
    </source>
</evidence>
<organism evidence="1 2">
    <name type="scientific">Sphingobacterium gobiense</name>
    <dbReference type="NCBI Taxonomy" id="1382456"/>
    <lineage>
        <taxon>Bacteria</taxon>
        <taxon>Pseudomonadati</taxon>
        <taxon>Bacteroidota</taxon>
        <taxon>Sphingobacteriia</taxon>
        <taxon>Sphingobacteriales</taxon>
        <taxon>Sphingobacteriaceae</taxon>
        <taxon>Sphingobacterium</taxon>
    </lineage>
</organism>
<keyword evidence="2" id="KW-1185">Reference proteome</keyword>
<protein>
    <submittedName>
        <fullName evidence="1">Uncharacterized protein</fullName>
    </submittedName>
</protein>
<gene>
    <name evidence="1" type="ORF">C5749_19140</name>
</gene>
<dbReference type="AlphaFoldDB" id="A0A2S9JD52"/>
<accession>A0A2S9JD52</accession>
<reference evidence="1 2" key="1">
    <citation type="submission" date="2018-02" db="EMBL/GenBank/DDBJ databases">
        <title>The draft genome of Sphingobacterium gobiense H7.</title>
        <authorList>
            <person name="Li L."/>
            <person name="Liu L."/>
            <person name="Zhang X."/>
            <person name="Wang T."/>
            <person name="Liang L."/>
        </authorList>
    </citation>
    <scope>NUCLEOTIDE SEQUENCE [LARGE SCALE GENOMIC DNA]</scope>
    <source>
        <strain evidence="1 2">ACCC 05757</strain>
    </source>
</reference>